<name>A0A9P6FXX6_9FUNG</name>
<dbReference type="PANTHER" id="PTHR13318">
    <property type="entry name" value="PARTNER OF PAIRED, ISOFORM B-RELATED"/>
    <property type="match status" value="1"/>
</dbReference>
<dbReference type="InterPro" id="IPR032675">
    <property type="entry name" value="LRR_dom_sf"/>
</dbReference>
<protein>
    <recommendedName>
        <fullName evidence="1">F-box domain-containing protein</fullName>
    </recommendedName>
</protein>
<dbReference type="SUPFAM" id="SSF81383">
    <property type="entry name" value="F-box domain"/>
    <property type="match status" value="1"/>
</dbReference>
<dbReference type="EMBL" id="JAABOA010000631">
    <property type="protein sequence ID" value="KAF9583663.1"/>
    <property type="molecule type" value="Genomic_DNA"/>
</dbReference>
<dbReference type="OrthoDB" id="421226at2759"/>
<evidence type="ECO:0000313" key="2">
    <source>
        <dbReference type="EMBL" id="KAF9583663.1"/>
    </source>
</evidence>
<dbReference type="SMART" id="SM00367">
    <property type="entry name" value="LRR_CC"/>
    <property type="match status" value="4"/>
</dbReference>
<evidence type="ECO:0000259" key="1">
    <source>
        <dbReference type="Pfam" id="PF12937"/>
    </source>
</evidence>
<comment type="caution">
    <text evidence="2">The sequence shown here is derived from an EMBL/GenBank/DDBJ whole genome shotgun (WGS) entry which is preliminary data.</text>
</comment>
<dbReference type="GO" id="GO:0031146">
    <property type="term" value="P:SCF-dependent proteasomal ubiquitin-dependent protein catabolic process"/>
    <property type="evidence" value="ECO:0007669"/>
    <property type="project" value="TreeGrafter"/>
</dbReference>
<accession>A0A9P6FXX6</accession>
<dbReference type="Pfam" id="PF12937">
    <property type="entry name" value="F-box-like"/>
    <property type="match status" value="1"/>
</dbReference>
<dbReference type="CDD" id="cd09917">
    <property type="entry name" value="F-box_SF"/>
    <property type="match status" value="1"/>
</dbReference>
<keyword evidence="3" id="KW-1185">Reference proteome</keyword>
<dbReference type="AlphaFoldDB" id="A0A9P6FXX6"/>
<dbReference type="Gene3D" id="3.80.10.10">
    <property type="entry name" value="Ribonuclease Inhibitor"/>
    <property type="match status" value="2"/>
</dbReference>
<dbReference type="InterPro" id="IPR036047">
    <property type="entry name" value="F-box-like_dom_sf"/>
</dbReference>
<dbReference type="InterPro" id="IPR001611">
    <property type="entry name" value="Leu-rich_rpt"/>
</dbReference>
<dbReference type="InterPro" id="IPR001810">
    <property type="entry name" value="F-box_dom"/>
</dbReference>
<reference evidence="2" key="1">
    <citation type="journal article" date="2020" name="Fungal Divers.">
        <title>Resolving the Mortierellaceae phylogeny through synthesis of multi-gene phylogenetics and phylogenomics.</title>
        <authorList>
            <person name="Vandepol N."/>
            <person name="Liber J."/>
            <person name="Desiro A."/>
            <person name="Na H."/>
            <person name="Kennedy M."/>
            <person name="Barry K."/>
            <person name="Grigoriev I.V."/>
            <person name="Miller A.N."/>
            <person name="O'Donnell K."/>
            <person name="Stajich J.E."/>
            <person name="Bonito G."/>
        </authorList>
    </citation>
    <scope>NUCLEOTIDE SEQUENCE</scope>
    <source>
        <strain evidence="2">KOD1015</strain>
    </source>
</reference>
<gene>
    <name evidence="2" type="ORF">BGW38_008908</name>
</gene>
<dbReference type="Proteomes" id="UP000780801">
    <property type="component" value="Unassembled WGS sequence"/>
</dbReference>
<proteinExistence type="predicted"/>
<evidence type="ECO:0000313" key="3">
    <source>
        <dbReference type="Proteomes" id="UP000780801"/>
    </source>
</evidence>
<dbReference type="InterPro" id="IPR006553">
    <property type="entry name" value="Leu-rich_rpt_Cys-con_subtyp"/>
</dbReference>
<feature type="domain" description="F-box" evidence="1">
    <location>
        <begin position="2"/>
        <end position="45"/>
    </location>
</feature>
<dbReference type="Pfam" id="PF13516">
    <property type="entry name" value="LRR_6"/>
    <property type="match status" value="1"/>
</dbReference>
<organism evidence="2 3">
    <name type="scientific">Lunasporangiospora selenospora</name>
    <dbReference type="NCBI Taxonomy" id="979761"/>
    <lineage>
        <taxon>Eukaryota</taxon>
        <taxon>Fungi</taxon>
        <taxon>Fungi incertae sedis</taxon>
        <taxon>Mucoromycota</taxon>
        <taxon>Mortierellomycotina</taxon>
        <taxon>Mortierellomycetes</taxon>
        <taxon>Mortierellales</taxon>
        <taxon>Mortierellaceae</taxon>
        <taxon>Lunasporangiospora</taxon>
    </lineage>
</organism>
<sequence>MDTLPVELLLNIFSLVAHHQPWLAACNRVSKQWHLLTKEPLYREPKLWHIKALESFVQTVADSQETTFAQNENSSLKNYFTASNGSLVKSIDLSMLPHRWESVHVGLVQGLVQGCPFVTKLNLTDCALLRDNAIQLIAETLGPQRLRSLVLSGCVRITDVAILSLCAHAIQLENLDLSGCIRISDISVRELGVATVPRNNDPTRSSNNQDYKNNDNYDQIIASPSSVAVDRAQGVSHSLRSLDLSQCIRITDSGIRALRAGATQLTSLNLEGCYGILLDNDDLDTNEWEDIDDDDFFEEPLVLS</sequence>
<dbReference type="SUPFAM" id="SSF52047">
    <property type="entry name" value="RNI-like"/>
    <property type="match status" value="1"/>
</dbReference>
<dbReference type="GO" id="GO:0019005">
    <property type="term" value="C:SCF ubiquitin ligase complex"/>
    <property type="evidence" value="ECO:0007669"/>
    <property type="project" value="TreeGrafter"/>
</dbReference>